<dbReference type="Pfam" id="PF09992">
    <property type="entry name" value="NAGPA"/>
    <property type="match status" value="1"/>
</dbReference>
<keyword evidence="2" id="KW-0326">Glycosidase</keyword>
<organism evidence="2 3">
    <name type="scientific">Sphingobacterium chuzhouense</name>
    <dbReference type="NCBI Taxonomy" id="1742264"/>
    <lineage>
        <taxon>Bacteria</taxon>
        <taxon>Pseudomonadati</taxon>
        <taxon>Bacteroidota</taxon>
        <taxon>Sphingobacteriia</taxon>
        <taxon>Sphingobacteriales</taxon>
        <taxon>Sphingobacteriaceae</taxon>
        <taxon>Sphingobacterium</taxon>
    </lineage>
</organism>
<dbReference type="InterPro" id="IPR018711">
    <property type="entry name" value="NAGPA"/>
</dbReference>
<gene>
    <name evidence="2" type="ORF">H8B21_15925</name>
</gene>
<sequence length="510" mass="55884">MKGLYISIYIIWGFLLFSCKQEGFQKSEQNPADYAKLVRISELVYLYELDNSKSFAEPLYMEATVNGVDNRSIHVQDGSDVAIRIFTNNASAFNVNDLVRVKVGGESLILDNAHYVLSTSSEIAAIGFGSGSFSTVTLENLTTDIHKFTSKVVNINDVVFKQKEETGEVTSYLINQDIAPDLKFWVNIPVALGYDMPMSISSARGFVVYESGNVYINVRTQDDIQEVYVEPTMIEKLLNNSTLIRNVVQSTEEEIAPGVKMGAMSYINNSTGVLASCTVLEADLNNPKVRVEGGSPNDVGPPYTALQNLTVMATHKNNRYSSTDWRVLAAITGDIQQGAAPSFVVRGPVVRYGAVLSNEFWDPTHYFFGIKKNEGTPLIGNRTEFEQMKDNLEHAVGGIVLLQNGEIPSLAGNSDARAAIGYSANNKVYLFVGNGRHESVGNGYTRREIAELLKALGCEGGLYLMEGGASVGILEDTNSGSYKPFSRTHATNPDHNPPLASSWMIVTERD</sequence>
<evidence type="ECO:0000259" key="1">
    <source>
        <dbReference type="Pfam" id="PF09992"/>
    </source>
</evidence>
<feature type="domain" description="Phosphodiester glycosidase" evidence="1">
    <location>
        <begin position="328"/>
        <end position="475"/>
    </location>
</feature>
<keyword evidence="3" id="KW-1185">Reference proteome</keyword>
<dbReference type="RefSeq" id="WP_190314715.1">
    <property type="nucleotide sequence ID" value="NZ_JACNYL010000003.1"/>
</dbReference>
<dbReference type="PROSITE" id="PS51257">
    <property type="entry name" value="PROKAR_LIPOPROTEIN"/>
    <property type="match status" value="1"/>
</dbReference>
<comment type="caution">
    <text evidence="2">The sequence shown here is derived from an EMBL/GenBank/DDBJ whole genome shotgun (WGS) entry which is preliminary data.</text>
</comment>
<proteinExistence type="predicted"/>
<reference evidence="2 3" key="1">
    <citation type="submission" date="2020-08" db="EMBL/GenBank/DDBJ databases">
        <title>Sphingobacterium sp. DN00404 isolated from aquaculture water.</title>
        <authorList>
            <person name="Zhang M."/>
        </authorList>
    </citation>
    <scope>NUCLEOTIDE SEQUENCE [LARGE SCALE GENOMIC DNA]</scope>
    <source>
        <strain evidence="2 3">KCTC 42746</strain>
    </source>
</reference>
<name>A0ABR7XVL3_9SPHI</name>
<evidence type="ECO:0000313" key="2">
    <source>
        <dbReference type="EMBL" id="MBD1423058.1"/>
    </source>
</evidence>
<evidence type="ECO:0000313" key="3">
    <source>
        <dbReference type="Proteomes" id="UP000651112"/>
    </source>
</evidence>
<dbReference type="Proteomes" id="UP000651112">
    <property type="component" value="Unassembled WGS sequence"/>
</dbReference>
<accession>A0ABR7XVL3</accession>
<keyword evidence="2" id="KW-0378">Hydrolase</keyword>
<dbReference type="GO" id="GO:0016798">
    <property type="term" value="F:hydrolase activity, acting on glycosyl bonds"/>
    <property type="evidence" value="ECO:0007669"/>
    <property type="project" value="UniProtKB-KW"/>
</dbReference>
<protein>
    <submittedName>
        <fullName evidence="2">Phosphodiester glycosidase family protein</fullName>
    </submittedName>
</protein>
<dbReference type="EMBL" id="JACNYL010000003">
    <property type="protein sequence ID" value="MBD1423058.1"/>
    <property type="molecule type" value="Genomic_DNA"/>
</dbReference>